<keyword evidence="3" id="KW-1185">Reference proteome</keyword>
<reference evidence="2 3" key="1">
    <citation type="journal article" date="2023" name="Nucleic Acids Res.">
        <title>The hologenome of Daphnia magna reveals possible DNA methylation and microbiome-mediated evolution of the host genome.</title>
        <authorList>
            <person name="Chaturvedi A."/>
            <person name="Li X."/>
            <person name="Dhandapani V."/>
            <person name="Marshall H."/>
            <person name="Kissane S."/>
            <person name="Cuenca-Cambronero M."/>
            <person name="Asole G."/>
            <person name="Calvet F."/>
            <person name="Ruiz-Romero M."/>
            <person name="Marangio P."/>
            <person name="Guigo R."/>
            <person name="Rago D."/>
            <person name="Mirbahai L."/>
            <person name="Eastwood N."/>
            <person name="Colbourne J.K."/>
            <person name="Zhou J."/>
            <person name="Mallon E."/>
            <person name="Orsini L."/>
        </authorList>
    </citation>
    <scope>NUCLEOTIDE SEQUENCE [LARGE SCALE GENOMIC DNA]</scope>
    <source>
        <strain evidence="2">LRV0_1</strain>
    </source>
</reference>
<feature type="compositionally biased region" description="Basic residues" evidence="1">
    <location>
        <begin position="106"/>
        <end position="123"/>
    </location>
</feature>
<dbReference type="EMBL" id="JAOYFB010000002">
    <property type="protein sequence ID" value="KAK4007798.1"/>
    <property type="molecule type" value="Genomic_DNA"/>
</dbReference>
<evidence type="ECO:0000256" key="1">
    <source>
        <dbReference type="SAM" id="MobiDB-lite"/>
    </source>
</evidence>
<sequence>MRFQNIYLQHRTEQQDPPDETDYVFEALLDQRVVLSESGRRKVQLEQSMGRCQNGQITTRDGKWQGTIFTAASSSGSVVIPTTSEDVALKMLSLVHQLTLHQQPLPHHHQRQHQQQRHQQQRCHHNKMVRSAVNKEVSHENCLYNQSFVWCHLVAKATTEICSSLLAEEFRLLPEIRLLQGDEQQTIHKQ</sequence>
<evidence type="ECO:0000313" key="3">
    <source>
        <dbReference type="Proteomes" id="UP001234178"/>
    </source>
</evidence>
<protein>
    <submittedName>
        <fullName evidence="2">Uncharacterized protein</fullName>
    </submittedName>
</protein>
<name>A0ABQ9Z4I2_9CRUS</name>
<dbReference type="Proteomes" id="UP001234178">
    <property type="component" value="Unassembled WGS sequence"/>
</dbReference>
<organism evidence="2 3">
    <name type="scientific">Daphnia magna</name>
    <dbReference type="NCBI Taxonomy" id="35525"/>
    <lineage>
        <taxon>Eukaryota</taxon>
        <taxon>Metazoa</taxon>
        <taxon>Ecdysozoa</taxon>
        <taxon>Arthropoda</taxon>
        <taxon>Crustacea</taxon>
        <taxon>Branchiopoda</taxon>
        <taxon>Diplostraca</taxon>
        <taxon>Cladocera</taxon>
        <taxon>Anomopoda</taxon>
        <taxon>Daphniidae</taxon>
        <taxon>Daphnia</taxon>
    </lineage>
</organism>
<gene>
    <name evidence="2" type="ORF">OUZ56_012950</name>
</gene>
<accession>A0ABQ9Z4I2</accession>
<feature type="region of interest" description="Disordered" evidence="1">
    <location>
        <begin position="103"/>
        <end position="123"/>
    </location>
</feature>
<comment type="caution">
    <text evidence="2">The sequence shown here is derived from an EMBL/GenBank/DDBJ whole genome shotgun (WGS) entry which is preliminary data.</text>
</comment>
<proteinExistence type="predicted"/>
<evidence type="ECO:0000313" key="2">
    <source>
        <dbReference type="EMBL" id="KAK4007798.1"/>
    </source>
</evidence>